<dbReference type="RefSeq" id="WP_115869837.1">
    <property type="nucleotide sequence ID" value="NZ_QREG01000024.1"/>
</dbReference>
<protein>
    <submittedName>
        <fullName evidence="3">Uncharacterized protein DUF5018</fullName>
    </submittedName>
</protein>
<comment type="caution">
    <text evidence="3">The sequence shown here is derived from an EMBL/GenBank/DDBJ whole genome shotgun (WGS) entry which is preliminary data.</text>
</comment>
<dbReference type="AlphaFoldDB" id="A0A3D9KXR8"/>
<dbReference type="SUPFAM" id="SSF63829">
    <property type="entry name" value="Calcium-dependent phosphotriesterase"/>
    <property type="match status" value="1"/>
</dbReference>
<gene>
    <name evidence="3" type="ORF">C7460_12414</name>
</gene>
<organism evidence="3 4">
    <name type="scientific">Marinoscillum furvescens DSM 4134</name>
    <dbReference type="NCBI Taxonomy" id="1122208"/>
    <lineage>
        <taxon>Bacteria</taxon>
        <taxon>Pseudomonadati</taxon>
        <taxon>Bacteroidota</taxon>
        <taxon>Cytophagia</taxon>
        <taxon>Cytophagales</taxon>
        <taxon>Reichenbachiellaceae</taxon>
        <taxon>Marinoscillum</taxon>
    </lineage>
</organism>
<dbReference type="OrthoDB" id="7012117at2"/>
<keyword evidence="4" id="KW-1185">Reference proteome</keyword>
<dbReference type="PROSITE" id="PS51257">
    <property type="entry name" value="PROKAR_LIPOPROTEIN"/>
    <property type="match status" value="1"/>
</dbReference>
<proteinExistence type="predicted"/>
<accession>A0A3D9KXR8</accession>
<dbReference type="EMBL" id="QREG01000024">
    <property type="protein sequence ID" value="RED93604.1"/>
    <property type="molecule type" value="Genomic_DNA"/>
</dbReference>
<feature type="domain" description="DUF5018" evidence="2">
    <location>
        <begin position="122"/>
        <end position="330"/>
    </location>
</feature>
<reference evidence="3 4" key="1">
    <citation type="submission" date="2018-07" db="EMBL/GenBank/DDBJ databases">
        <title>Genomic Encyclopedia of Type Strains, Phase IV (KMG-IV): sequencing the most valuable type-strain genomes for metagenomic binning, comparative biology and taxonomic classification.</title>
        <authorList>
            <person name="Goeker M."/>
        </authorList>
    </citation>
    <scope>NUCLEOTIDE SEQUENCE [LARGE SCALE GENOMIC DNA]</scope>
    <source>
        <strain evidence="3 4">DSM 4134</strain>
    </source>
</reference>
<name>A0A3D9KXR8_MARFU</name>
<dbReference type="InterPro" id="IPR032186">
    <property type="entry name" value="DUF5018"/>
</dbReference>
<evidence type="ECO:0000256" key="1">
    <source>
        <dbReference type="SAM" id="SignalP"/>
    </source>
</evidence>
<dbReference type="Gene3D" id="2.60.40.2340">
    <property type="match status" value="2"/>
</dbReference>
<feature type="chain" id="PRO_5017648854" evidence="1">
    <location>
        <begin position="25"/>
        <end position="525"/>
    </location>
</feature>
<keyword evidence="1" id="KW-0732">Signal</keyword>
<dbReference type="Pfam" id="PF16410">
    <property type="entry name" value="DUF5018"/>
    <property type="match status" value="1"/>
</dbReference>
<evidence type="ECO:0000259" key="2">
    <source>
        <dbReference type="Pfam" id="PF16410"/>
    </source>
</evidence>
<sequence length="525" mass="55367">MKHFLNLMKLAMIAIVCFTFVSCEDEEPTVPQSDAKEILSFVFADLDPAVTASISGTDITATVPFGTDLTALAPTVTISSKATVSPESGTAQDFSSAVTYTVTAEDGTTVDYTVSVSAEAGSDEKVITEFVFAELDPSVTATIEGTAITAEVPYGTDLTALIPTVTISALASVSPESGVAQDFSSDVTYTVTAQDGSTTAYTVTVTEGAKPGLDVQAKWELVNRTSSRPSWFTANNDADIAIGAESVYAVNNRDKLRILDRATGVEKDSEKFLKQSKTGLSGIYANIVDAHVDEGGNILACTGTLNNGTFYVFRWNDESAEQEIILESTVEKRIDNFTVTGDTDGDAYIYAASNGGNIIYKWKVTGGTVNATAEQIVVADIASFGSAPGISVLSNDANSDIIVNGNSINPTLIGSDGTVKGSISTELMTGFSSDIIYFELKTNKVLVSINTPNSETQELVFFDVTEGFDKAEKATTISFDDDTTESQNLNATGGLSFEKNTDGTVTVYGLITNNGVGAYTVDLAN</sequence>
<feature type="signal peptide" evidence="1">
    <location>
        <begin position="1"/>
        <end position="24"/>
    </location>
</feature>
<evidence type="ECO:0000313" key="3">
    <source>
        <dbReference type="EMBL" id="RED93604.1"/>
    </source>
</evidence>
<evidence type="ECO:0000313" key="4">
    <source>
        <dbReference type="Proteomes" id="UP000256779"/>
    </source>
</evidence>
<dbReference type="Proteomes" id="UP000256779">
    <property type="component" value="Unassembled WGS sequence"/>
</dbReference>